<dbReference type="EMBL" id="LOHF01000008">
    <property type="protein sequence ID" value="OUM73749.1"/>
    <property type="molecule type" value="Genomic_DNA"/>
</dbReference>
<comment type="caution">
    <text evidence="1">The sequence shown here is derived from an EMBL/GenBank/DDBJ whole genome shotgun (WGS) entry which is preliminary data.</text>
</comment>
<sequence>MSKVEDSLLSDRAIEYLEALIPELAAGATHAAYVRALAAGHTVLKVEGSNVVASCAEGQQVIASIKPRRKVPVGEVIKVRRLNLDI</sequence>
<organism evidence="1 2">
    <name type="scientific">Pseudomonas caspiana</name>
    <dbReference type="NCBI Taxonomy" id="1451454"/>
    <lineage>
        <taxon>Bacteria</taxon>
        <taxon>Pseudomonadati</taxon>
        <taxon>Pseudomonadota</taxon>
        <taxon>Gammaproteobacteria</taxon>
        <taxon>Pseudomonadales</taxon>
        <taxon>Pseudomonadaceae</taxon>
        <taxon>Pseudomonas</taxon>
    </lineage>
</organism>
<gene>
    <name evidence="1" type="ORF">AUC60_11805</name>
</gene>
<protein>
    <submittedName>
        <fullName evidence="1">Uncharacterized protein</fullName>
    </submittedName>
</protein>
<evidence type="ECO:0000313" key="2">
    <source>
        <dbReference type="Proteomes" id="UP000195440"/>
    </source>
</evidence>
<name>A0A1Y3P1R4_9PSED</name>
<keyword evidence="2" id="KW-1185">Reference proteome</keyword>
<accession>A0A1Y3P1R4</accession>
<dbReference type="OrthoDB" id="6994317at2"/>
<dbReference type="AlphaFoldDB" id="A0A1Y3P1R4"/>
<evidence type="ECO:0000313" key="1">
    <source>
        <dbReference type="EMBL" id="OUM73749.1"/>
    </source>
</evidence>
<reference evidence="1 2" key="1">
    <citation type="journal article" date="2017" name="Syst. Appl. Microbiol.">
        <title>Pseudomonas caspiana sp. nov., a citrus pathogen in the Pseudomonas syringae phylogenetic group.</title>
        <authorList>
            <person name="Busquets A."/>
            <person name="Gomila M."/>
            <person name="Beiki F."/>
            <person name="Mulet M."/>
            <person name="Rahimian H."/>
            <person name="Garcia-Valdes E."/>
            <person name="Lalucat J."/>
        </authorList>
    </citation>
    <scope>NUCLEOTIDE SEQUENCE [LARGE SCALE GENOMIC DNA]</scope>
    <source>
        <strain evidence="1 2">FBF102</strain>
    </source>
</reference>
<dbReference type="RefSeq" id="WP_087267182.1">
    <property type="nucleotide sequence ID" value="NZ_JBJGBV010000002.1"/>
</dbReference>
<proteinExistence type="predicted"/>
<dbReference type="Proteomes" id="UP000195440">
    <property type="component" value="Unassembled WGS sequence"/>
</dbReference>